<keyword evidence="4" id="KW-0804">Transcription</keyword>
<evidence type="ECO:0000256" key="3">
    <source>
        <dbReference type="ARBA" id="ARBA00023125"/>
    </source>
</evidence>
<gene>
    <name evidence="6" type="ORF">SAMN02745116_01375</name>
</gene>
<dbReference type="OrthoDB" id="9815017at2"/>
<dbReference type="AlphaFoldDB" id="A0A1T4NCT0"/>
<dbReference type="Pfam" id="PF00392">
    <property type="entry name" value="GntR"/>
    <property type="match status" value="1"/>
</dbReference>
<keyword evidence="3" id="KW-0238">DNA-binding</keyword>
<evidence type="ECO:0000256" key="2">
    <source>
        <dbReference type="ARBA" id="ARBA00023015"/>
    </source>
</evidence>
<dbReference type="GO" id="GO:0003700">
    <property type="term" value="F:DNA-binding transcription factor activity"/>
    <property type="evidence" value="ECO:0007669"/>
    <property type="project" value="InterPro"/>
</dbReference>
<dbReference type="InterPro" id="IPR036388">
    <property type="entry name" value="WH-like_DNA-bd_sf"/>
</dbReference>
<dbReference type="InterPro" id="IPR011663">
    <property type="entry name" value="UTRA"/>
</dbReference>
<dbReference type="Gene3D" id="3.40.1410.10">
    <property type="entry name" value="Chorismate lyase-like"/>
    <property type="match status" value="1"/>
</dbReference>
<dbReference type="SMART" id="SM00866">
    <property type="entry name" value="UTRA"/>
    <property type="match status" value="1"/>
</dbReference>
<dbReference type="SMART" id="SM00345">
    <property type="entry name" value="HTH_GNTR"/>
    <property type="match status" value="1"/>
</dbReference>
<keyword evidence="2" id="KW-0805">Transcription regulation</keyword>
<dbReference type="InterPro" id="IPR000524">
    <property type="entry name" value="Tscrpt_reg_HTH_GntR"/>
</dbReference>
<dbReference type="Gene3D" id="1.10.10.10">
    <property type="entry name" value="Winged helix-like DNA-binding domain superfamily/Winged helix DNA-binding domain"/>
    <property type="match status" value="1"/>
</dbReference>
<dbReference type="PANTHER" id="PTHR44846:SF5">
    <property type="entry name" value="HTH-TYPE TRANSCRIPTIONAL REGULATOR GMUR"/>
    <property type="match status" value="1"/>
</dbReference>
<evidence type="ECO:0000256" key="4">
    <source>
        <dbReference type="ARBA" id="ARBA00023163"/>
    </source>
</evidence>
<dbReference type="CDD" id="cd07377">
    <property type="entry name" value="WHTH_GntR"/>
    <property type="match status" value="1"/>
</dbReference>
<keyword evidence="7" id="KW-1185">Reference proteome</keyword>
<dbReference type="EMBL" id="FUXI01000014">
    <property type="protein sequence ID" value="SJZ76807.1"/>
    <property type="molecule type" value="Genomic_DNA"/>
</dbReference>
<feature type="domain" description="HTH gntR-type" evidence="5">
    <location>
        <begin position="1"/>
        <end position="69"/>
    </location>
</feature>
<dbReference type="SUPFAM" id="SSF46785">
    <property type="entry name" value="Winged helix' DNA-binding domain"/>
    <property type="match status" value="1"/>
</dbReference>
<sequence length="238" mass="27158">MNKYQIIYNDFRNKIVTGFYKGGEILPKETEVGKEFSASKLTVKKAFDMLVDDGFIIKQRGKGTFVQEISPSEIEILAEANQFLGTTALNPKQNVTSQVFVFETVTVPENVADRLNMNPKGKVYKIVRVRQIDGFPTVLEYTYMPVTVIPDLKLKDVQQSIYHYIEHKVGLKISLARRTITARKATKDEAEKLQLEENDPVVEVRQIGYLADGTAFESSTSVHRYDKYGFEIVLHRKI</sequence>
<name>A0A1T4NCT0_9ENTE</name>
<dbReference type="InterPro" id="IPR036390">
    <property type="entry name" value="WH_DNA-bd_sf"/>
</dbReference>
<evidence type="ECO:0000259" key="5">
    <source>
        <dbReference type="PROSITE" id="PS50949"/>
    </source>
</evidence>
<organism evidence="6 7">
    <name type="scientific">Pilibacter termitis</name>
    <dbReference type="NCBI Taxonomy" id="263852"/>
    <lineage>
        <taxon>Bacteria</taxon>
        <taxon>Bacillati</taxon>
        <taxon>Bacillota</taxon>
        <taxon>Bacilli</taxon>
        <taxon>Lactobacillales</taxon>
        <taxon>Enterococcaceae</taxon>
        <taxon>Pilibacter</taxon>
    </lineage>
</organism>
<dbReference type="GO" id="GO:0045892">
    <property type="term" value="P:negative regulation of DNA-templated transcription"/>
    <property type="evidence" value="ECO:0007669"/>
    <property type="project" value="TreeGrafter"/>
</dbReference>
<dbReference type="Proteomes" id="UP000190328">
    <property type="component" value="Unassembled WGS sequence"/>
</dbReference>
<dbReference type="Pfam" id="PF07702">
    <property type="entry name" value="UTRA"/>
    <property type="match status" value="1"/>
</dbReference>
<dbReference type="PANTHER" id="PTHR44846">
    <property type="entry name" value="MANNOSYL-D-GLYCERATE TRANSPORT/METABOLISM SYSTEM REPRESSOR MNGR-RELATED"/>
    <property type="match status" value="1"/>
</dbReference>
<evidence type="ECO:0000256" key="1">
    <source>
        <dbReference type="ARBA" id="ARBA00022491"/>
    </source>
</evidence>
<reference evidence="6 7" key="1">
    <citation type="submission" date="2017-02" db="EMBL/GenBank/DDBJ databases">
        <authorList>
            <person name="Peterson S.W."/>
        </authorList>
    </citation>
    <scope>NUCLEOTIDE SEQUENCE [LARGE SCALE GENOMIC DNA]</scope>
    <source>
        <strain evidence="6 7">ATCC BAA-1030</strain>
    </source>
</reference>
<evidence type="ECO:0000313" key="7">
    <source>
        <dbReference type="Proteomes" id="UP000190328"/>
    </source>
</evidence>
<dbReference type="GO" id="GO:0003677">
    <property type="term" value="F:DNA binding"/>
    <property type="evidence" value="ECO:0007669"/>
    <property type="project" value="UniProtKB-KW"/>
</dbReference>
<keyword evidence="1" id="KW-0678">Repressor</keyword>
<dbReference type="PROSITE" id="PS50949">
    <property type="entry name" value="HTH_GNTR"/>
    <property type="match status" value="1"/>
</dbReference>
<dbReference type="InterPro" id="IPR028978">
    <property type="entry name" value="Chorismate_lyase_/UTRA_dom_sf"/>
</dbReference>
<dbReference type="STRING" id="263852.SAMN02745116_01375"/>
<dbReference type="SUPFAM" id="SSF64288">
    <property type="entry name" value="Chorismate lyase-like"/>
    <property type="match status" value="1"/>
</dbReference>
<proteinExistence type="predicted"/>
<dbReference type="InterPro" id="IPR050679">
    <property type="entry name" value="Bact_HTH_transcr_reg"/>
</dbReference>
<dbReference type="RefSeq" id="WP_078807310.1">
    <property type="nucleotide sequence ID" value="NZ_FUXI01000014.1"/>
</dbReference>
<protein>
    <submittedName>
        <fullName evidence="6">GntR family transcriptional regulator</fullName>
    </submittedName>
</protein>
<accession>A0A1T4NCT0</accession>
<dbReference type="FunFam" id="3.40.1410.10:FF:000008">
    <property type="entry name" value="Transcriptional regulator, GntR family"/>
    <property type="match status" value="1"/>
</dbReference>
<evidence type="ECO:0000313" key="6">
    <source>
        <dbReference type="EMBL" id="SJZ76807.1"/>
    </source>
</evidence>